<dbReference type="PANTHER" id="PTHR30572:SF4">
    <property type="entry name" value="ABC TRANSPORTER PERMEASE YTRF"/>
    <property type="match status" value="1"/>
</dbReference>
<protein>
    <submittedName>
        <fullName evidence="10">Secreted protein containing DUF214, permase predicted</fullName>
    </submittedName>
</protein>
<dbReference type="EMBL" id="AUZY01009787">
    <property type="protein sequence ID" value="EQD40937.1"/>
    <property type="molecule type" value="Genomic_DNA"/>
</dbReference>
<reference evidence="10" key="2">
    <citation type="journal article" date="2014" name="ISME J.">
        <title>Microbial stratification in low pH oxic and suboxic macroscopic growths along an acid mine drainage.</title>
        <authorList>
            <person name="Mendez-Garcia C."/>
            <person name="Mesa V."/>
            <person name="Sprenger R.R."/>
            <person name="Richter M."/>
            <person name="Diez M.S."/>
            <person name="Solano J."/>
            <person name="Bargiela R."/>
            <person name="Golyshina O.V."/>
            <person name="Manteca A."/>
            <person name="Ramos J.L."/>
            <person name="Gallego J.R."/>
            <person name="Llorente I."/>
            <person name="Martins Dos Santos V.A."/>
            <person name="Jensen O.N."/>
            <person name="Pelaez A.I."/>
            <person name="Sanchez J."/>
            <person name="Ferrer M."/>
        </authorList>
    </citation>
    <scope>NUCLEOTIDE SEQUENCE</scope>
</reference>
<keyword evidence="3 7" id="KW-0812">Transmembrane</keyword>
<dbReference type="GO" id="GO:0022857">
    <property type="term" value="F:transmembrane transporter activity"/>
    <property type="evidence" value="ECO:0007669"/>
    <property type="project" value="TreeGrafter"/>
</dbReference>
<feature type="non-terminal residue" evidence="10">
    <location>
        <position position="179"/>
    </location>
</feature>
<dbReference type="Pfam" id="PF12704">
    <property type="entry name" value="MacB_PCD"/>
    <property type="match status" value="1"/>
</dbReference>
<evidence type="ECO:0000256" key="5">
    <source>
        <dbReference type="ARBA" id="ARBA00023136"/>
    </source>
</evidence>
<evidence type="ECO:0000256" key="1">
    <source>
        <dbReference type="ARBA" id="ARBA00004651"/>
    </source>
</evidence>
<dbReference type="PANTHER" id="PTHR30572">
    <property type="entry name" value="MEMBRANE COMPONENT OF TRANSPORTER-RELATED"/>
    <property type="match status" value="1"/>
</dbReference>
<comment type="subcellular location">
    <subcellularLocation>
        <location evidence="1">Cell membrane</location>
        <topology evidence="1">Multi-pass membrane protein</topology>
    </subcellularLocation>
</comment>
<keyword evidence="4 7" id="KW-1133">Transmembrane helix</keyword>
<feature type="transmembrane region" description="Helical" evidence="7">
    <location>
        <begin position="125"/>
        <end position="145"/>
    </location>
</feature>
<dbReference type="InterPro" id="IPR003838">
    <property type="entry name" value="ABC3_permease_C"/>
</dbReference>
<keyword evidence="2" id="KW-1003">Cell membrane</keyword>
<evidence type="ECO:0000256" key="2">
    <source>
        <dbReference type="ARBA" id="ARBA00022475"/>
    </source>
</evidence>
<dbReference type="AlphaFoldDB" id="T0ZA27"/>
<reference evidence="10" key="1">
    <citation type="submission" date="2013-08" db="EMBL/GenBank/DDBJ databases">
        <authorList>
            <person name="Mendez C."/>
            <person name="Richter M."/>
            <person name="Ferrer M."/>
            <person name="Sanchez J."/>
        </authorList>
    </citation>
    <scope>NUCLEOTIDE SEQUENCE</scope>
</reference>
<dbReference type="InterPro" id="IPR025857">
    <property type="entry name" value="MacB_PCD"/>
</dbReference>
<sequence>LMNRPNTMVLSGGVASLLKAAVGSQVRVNVATANHRVLWTVGGILQGSPPTGLGQDVLVSNSTLEAATTPAAAIEYGAMYVTTRSPAAANQVASQLRSQLPLATVSTVQQALNSDRQASQQLTQFLSVAGLAALLIGGIGIINTMQVSLARRRLEIAMLKTTGYRRRDLYLLFGLEAAL</sequence>
<evidence type="ECO:0000259" key="9">
    <source>
        <dbReference type="Pfam" id="PF12704"/>
    </source>
</evidence>
<evidence type="ECO:0000256" key="4">
    <source>
        <dbReference type="ARBA" id="ARBA00022989"/>
    </source>
</evidence>
<feature type="domain" description="ABC3 transporter permease C-terminal" evidence="8">
    <location>
        <begin position="128"/>
        <end position="179"/>
    </location>
</feature>
<gene>
    <name evidence="10" type="ORF">B1B_14738</name>
</gene>
<comment type="similarity">
    <text evidence="6">Belongs to the ABC-4 integral membrane protein family.</text>
</comment>
<evidence type="ECO:0000256" key="7">
    <source>
        <dbReference type="SAM" id="Phobius"/>
    </source>
</evidence>
<dbReference type="GO" id="GO:0005886">
    <property type="term" value="C:plasma membrane"/>
    <property type="evidence" value="ECO:0007669"/>
    <property type="project" value="UniProtKB-SubCell"/>
</dbReference>
<feature type="domain" description="MacB-like periplasmic core" evidence="9">
    <location>
        <begin position="4"/>
        <end position="98"/>
    </location>
</feature>
<organism evidence="10">
    <name type="scientific">mine drainage metagenome</name>
    <dbReference type="NCBI Taxonomy" id="410659"/>
    <lineage>
        <taxon>unclassified sequences</taxon>
        <taxon>metagenomes</taxon>
        <taxon>ecological metagenomes</taxon>
    </lineage>
</organism>
<evidence type="ECO:0000313" key="10">
    <source>
        <dbReference type="EMBL" id="EQD40937.1"/>
    </source>
</evidence>
<dbReference type="Pfam" id="PF02687">
    <property type="entry name" value="FtsX"/>
    <property type="match status" value="1"/>
</dbReference>
<proteinExistence type="inferred from homology"/>
<dbReference type="InterPro" id="IPR050250">
    <property type="entry name" value="Macrolide_Exporter_MacB"/>
</dbReference>
<accession>T0ZA27</accession>
<evidence type="ECO:0000256" key="6">
    <source>
        <dbReference type="ARBA" id="ARBA00038076"/>
    </source>
</evidence>
<feature type="non-terminal residue" evidence="10">
    <location>
        <position position="1"/>
    </location>
</feature>
<comment type="caution">
    <text evidence="10">The sequence shown here is derived from an EMBL/GenBank/DDBJ whole genome shotgun (WGS) entry which is preliminary data.</text>
</comment>
<name>T0ZA27_9ZZZZ</name>
<evidence type="ECO:0000256" key="3">
    <source>
        <dbReference type="ARBA" id="ARBA00022692"/>
    </source>
</evidence>
<evidence type="ECO:0000259" key="8">
    <source>
        <dbReference type="Pfam" id="PF02687"/>
    </source>
</evidence>
<keyword evidence="5 7" id="KW-0472">Membrane</keyword>